<feature type="domain" description="Replication protein A 70 kDa DNA-binding subunit B/D first OB fold" evidence="1">
    <location>
        <begin position="1"/>
        <end position="57"/>
    </location>
</feature>
<dbReference type="PANTHER" id="PTHR47165">
    <property type="entry name" value="OS03G0429900 PROTEIN"/>
    <property type="match status" value="1"/>
</dbReference>
<evidence type="ECO:0000313" key="2">
    <source>
        <dbReference type="EMBL" id="EEF41739.1"/>
    </source>
</evidence>
<dbReference type="Pfam" id="PF02721">
    <property type="entry name" value="DUF223"/>
    <property type="match status" value="1"/>
</dbReference>
<keyword evidence="3" id="KW-1185">Reference proteome</keyword>
<protein>
    <recommendedName>
        <fullName evidence="1">Replication protein A 70 kDa DNA-binding subunit B/D first OB fold domain-containing protein</fullName>
    </recommendedName>
</protein>
<dbReference type="InterPro" id="IPR003871">
    <property type="entry name" value="RFA1B/D_OB_1st"/>
</dbReference>
<reference evidence="3" key="1">
    <citation type="journal article" date="2010" name="Nat. Biotechnol.">
        <title>Draft genome sequence of the oilseed species Ricinus communis.</title>
        <authorList>
            <person name="Chan A.P."/>
            <person name="Crabtree J."/>
            <person name="Zhao Q."/>
            <person name="Lorenzi H."/>
            <person name="Orvis J."/>
            <person name="Puiu D."/>
            <person name="Melake-Berhan A."/>
            <person name="Jones K.M."/>
            <person name="Redman J."/>
            <person name="Chen G."/>
            <person name="Cahoon E.B."/>
            <person name="Gedil M."/>
            <person name="Stanke M."/>
            <person name="Haas B.J."/>
            <person name="Wortman J.R."/>
            <person name="Fraser-Liggett C.M."/>
            <person name="Ravel J."/>
            <person name="Rabinowicz P.D."/>
        </authorList>
    </citation>
    <scope>NUCLEOTIDE SEQUENCE [LARGE SCALE GENOMIC DNA]</scope>
    <source>
        <strain evidence="3">cv. Hale</strain>
    </source>
</reference>
<dbReference type="EMBL" id="EQ973862">
    <property type="protein sequence ID" value="EEF41739.1"/>
    <property type="molecule type" value="Genomic_DNA"/>
</dbReference>
<dbReference type="eggNOG" id="ENOG502SGZM">
    <property type="taxonomic scope" value="Eukaryota"/>
</dbReference>
<gene>
    <name evidence="2" type="ORF">RCOM_0828800</name>
</gene>
<dbReference type="STRING" id="3988.B9S3S4"/>
<dbReference type="SUPFAM" id="SSF50249">
    <property type="entry name" value="Nucleic acid-binding proteins"/>
    <property type="match status" value="1"/>
</dbReference>
<name>B9S3S4_RICCO</name>
<dbReference type="CDD" id="cd04480">
    <property type="entry name" value="RPA1_DBD_A_like"/>
    <property type="match status" value="1"/>
</dbReference>
<evidence type="ECO:0000313" key="3">
    <source>
        <dbReference type="Proteomes" id="UP000008311"/>
    </source>
</evidence>
<dbReference type="Proteomes" id="UP000008311">
    <property type="component" value="Unassembled WGS sequence"/>
</dbReference>
<dbReference type="Gene3D" id="2.40.50.140">
    <property type="entry name" value="Nucleic acid-binding proteins"/>
    <property type="match status" value="1"/>
</dbReference>
<accession>B9S3S4</accession>
<dbReference type="PANTHER" id="PTHR47165:SF4">
    <property type="entry name" value="OS03G0429900 PROTEIN"/>
    <property type="match status" value="1"/>
</dbReference>
<dbReference type="InParanoid" id="B9S3S4"/>
<organism evidence="2 3">
    <name type="scientific">Ricinus communis</name>
    <name type="common">Castor bean</name>
    <dbReference type="NCBI Taxonomy" id="3988"/>
    <lineage>
        <taxon>Eukaryota</taxon>
        <taxon>Viridiplantae</taxon>
        <taxon>Streptophyta</taxon>
        <taxon>Embryophyta</taxon>
        <taxon>Tracheophyta</taxon>
        <taxon>Spermatophyta</taxon>
        <taxon>Magnoliopsida</taxon>
        <taxon>eudicotyledons</taxon>
        <taxon>Gunneridae</taxon>
        <taxon>Pentapetalae</taxon>
        <taxon>rosids</taxon>
        <taxon>fabids</taxon>
        <taxon>Malpighiales</taxon>
        <taxon>Euphorbiaceae</taxon>
        <taxon>Acalyphoideae</taxon>
        <taxon>Acalypheae</taxon>
        <taxon>Ricinus</taxon>
    </lineage>
</organism>
<dbReference type="InterPro" id="IPR012340">
    <property type="entry name" value="NA-bd_OB-fold"/>
</dbReference>
<sequence length="101" mass="11689">MIDEKGDTMQGTIPKQLADHFKQLLKEGNVYHISDFMIVLAQPNYKISKHPFHIRLPRSNFVKTVDDDNLLIPFDRFDFIDFDKVIARAGDRTLLTGTQNL</sequence>
<evidence type="ECO:0000259" key="1">
    <source>
        <dbReference type="Pfam" id="PF02721"/>
    </source>
</evidence>
<proteinExistence type="predicted"/>
<dbReference type="AlphaFoldDB" id="B9S3S4"/>